<dbReference type="OrthoDB" id="8967890at2"/>
<gene>
    <name evidence="2" type="ORF">CPA45_19235</name>
</gene>
<dbReference type="Proteomes" id="UP000218677">
    <property type="component" value="Unassembled WGS sequence"/>
</dbReference>
<comment type="caution">
    <text evidence="2">The sequence shown here is derived from an EMBL/GenBank/DDBJ whole genome shotgun (WGS) entry which is preliminary data.</text>
</comment>
<dbReference type="EMBL" id="NWUX01000024">
    <property type="protein sequence ID" value="PCF94111.1"/>
    <property type="molecule type" value="Genomic_DNA"/>
</dbReference>
<keyword evidence="3" id="KW-1185">Reference proteome</keyword>
<dbReference type="AlphaFoldDB" id="A0A2A4HJ34"/>
<keyword evidence="1" id="KW-0812">Transmembrane</keyword>
<organism evidence="2 3">
    <name type="scientific">Vreelandella nigrificans</name>
    <dbReference type="NCBI Taxonomy" id="2042704"/>
    <lineage>
        <taxon>Bacteria</taxon>
        <taxon>Pseudomonadati</taxon>
        <taxon>Pseudomonadota</taxon>
        <taxon>Gammaproteobacteria</taxon>
        <taxon>Oceanospirillales</taxon>
        <taxon>Halomonadaceae</taxon>
        <taxon>Vreelandella</taxon>
    </lineage>
</organism>
<evidence type="ECO:0000313" key="3">
    <source>
        <dbReference type="Proteomes" id="UP000218677"/>
    </source>
</evidence>
<keyword evidence="1" id="KW-0472">Membrane</keyword>
<accession>A0A2A4HJ34</accession>
<dbReference type="RefSeq" id="WP_096654362.1">
    <property type="nucleotide sequence ID" value="NZ_NWUX01000024.1"/>
</dbReference>
<protein>
    <submittedName>
        <fullName evidence="2">Uncharacterized protein</fullName>
    </submittedName>
</protein>
<proteinExistence type="predicted"/>
<sequence>MKLRAFSSFKIVLPLAFGLFFVAPEFVFWGAVIAFGIWYLKNRPTVAPAAPWKHQKIEAVNHSGGAGGHRGLIIAMGDDHFSHDKRNKMSFFITLRNETSGKETTFWGVDLRRVAREQELSTGDLVQLEHMGQQPVTINKEIRDQSGHVIGTRPIRTHRNEWRANVFSRCYS</sequence>
<evidence type="ECO:0000313" key="2">
    <source>
        <dbReference type="EMBL" id="PCF94111.1"/>
    </source>
</evidence>
<feature type="transmembrane region" description="Helical" evidence="1">
    <location>
        <begin position="12"/>
        <end position="40"/>
    </location>
</feature>
<reference evidence="3" key="1">
    <citation type="submission" date="2017-09" db="EMBL/GenBank/DDBJ databases">
        <authorList>
            <person name="Cho G.-S."/>
            <person name="Oguntoyinbo F.A."/>
            <person name="Cnockaert M."/>
            <person name="Kabisch J."/>
            <person name="Neve H."/>
            <person name="Bockelmann W."/>
            <person name="Wenning M."/>
            <person name="Franz C.M."/>
            <person name="Vandamme P."/>
        </authorList>
    </citation>
    <scope>NUCLEOTIDE SEQUENCE [LARGE SCALE GENOMIC DNA]</scope>
    <source>
        <strain evidence="3">MBT G8648</strain>
    </source>
</reference>
<evidence type="ECO:0000256" key="1">
    <source>
        <dbReference type="SAM" id="Phobius"/>
    </source>
</evidence>
<keyword evidence="1" id="KW-1133">Transmembrane helix</keyword>
<name>A0A2A4HJ34_9GAMM</name>